<gene>
    <name evidence="3" type="ORF">GCM10010094_63890</name>
</gene>
<dbReference type="InterPro" id="IPR025959">
    <property type="entry name" value="Winged_HTH_dom"/>
</dbReference>
<evidence type="ECO:0000313" key="3">
    <source>
        <dbReference type="EMBL" id="GGK94243.1"/>
    </source>
</evidence>
<evidence type="ECO:0000256" key="1">
    <source>
        <dbReference type="SAM" id="MobiDB-lite"/>
    </source>
</evidence>
<sequence>MAMRYAQGGGLTAQGQAARERVRMLAVDGFARGEKNTVIANELRVSIRSVERWRRSWREGGRQALRPSGPAKRPKIGDSDFAVLEPLLLTGAMAQGWADERWTLSRVQLLIADHLGMSLSIRGVWELLRRHGWSCQQPARRVVERDEAAVAGWVKETWPRAKPPRRRSGHGWSSRTKPPSR</sequence>
<reference evidence="3" key="2">
    <citation type="submission" date="2020-09" db="EMBL/GenBank/DDBJ databases">
        <authorList>
            <person name="Sun Q."/>
            <person name="Ohkuma M."/>
        </authorList>
    </citation>
    <scope>NUCLEOTIDE SEQUENCE</scope>
    <source>
        <strain evidence="3">JCM 3035</strain>
    </source>
</reference>
<name>A0A917R8K0_9ACTN</name>
<dbReference type="Pfam" id="PF13384">
    <property type="entry name" value="HTH_23"/>
    <property type="match status" value="1"/>
</dbReference>
<dbReference type="Proteomes" id="UP000637788">
    <property type="component" value="Unassembled WGS sequence"/>
</dbReference>
<evidence type="ECO:0000313" key="4">
    <source>
        <dbReference type="Proteomes" id="UP000637788"/>
    </source>
</evidence>
<keyword evidence="4" id="KW-1185">Reference proteome</keyword>
<dbReference type="SUPFAM" id="SSF46689">
    <property type="entry name" value="Homeodomain-like"/>
    <property type="match status" value="1"/>
</dbReference>
<proteinExistence type="predicted"/>
<dbReference type="InterPro" id="IPR009057">
    <property type="entry name" value="Homeodomain-like_sf"/>
</dbReference>
<feature type="region of interest" description="Disordered" evidence="1">
    <location>
        <begin position="155"/>
        <end position="181"/>
    </location>
</feature>
<comment type="caution">
    <text evidence="3">The sequence shown here is derived from an EMBL/GenBank/DDBJ whole genome shotgun (WGS) entry which is preliminary data.</text>
</comment>
<dbReference type="EMBL" id="BMPQ01000020">
    <property type="protein sequence ID" value="GGK94243.1"/>
    <property type="molecule type" value="Genomic_DNA"/>
</dbReference>
<feature type="domain" description="Winged helix-turn helix" evidence="2">
    <location>
        <begin position="99"/>
        <end position="157"/>
    </location>
</feature>
<reference evidence="3" key="1">
    <citation type="journal article" date="2014" name="Int. J. Syst. Evol. Microbiol.">
        <title>Complete genome sequence of Corynebacterium casei LMG S-19264T (=DSM 44701T), isolated from a smear-ripened cheese.</title>
        <authorList>
            <consortium name="US DOE Joint Genome Institute (JGI-PGF)"/>
            <person name="Walter F."/>
            <person name="Albersmeier A."/>
            <person name="Kalinowski J."/>
            <person name="Ruckert C."/>
        </authorList>
    </citation>
    <scope>NUCLEOTIDE SEQUENCE</scope>
    <source>
        <strain evidence="3">JCM 3035</strain>
    </source>
</reference>
<dbReference type="AlphaFoldDB" id="A0A917R8K0"/>
<dbReference type="Pfam" id="PF13592">
    <property type="entry name" value="HTH_33"/>
    <property type="match status" value="1"/>
</dbReference>
<accession>A0A917R8K0</accession>
<evidence type="ECO:0000259" key="2">
    <source>
        <dbReference type="Pfam" id="PF13592"/>
    </source>
</evidence>
<organism evidence="3 4">
    <name type="scientific">Streptomyces flaveus</name>
    <dbReference type="NCBI Taxonomy" id="66370"/>
    <lineage>
        <taxon>Bacteria</taxon>
        <taxon>Bacillati</taxon>
        <taxon>Actinomycetota</taxon>
        <taxon>Actinomycetes</taxon>
        <taxon>Kitasatosporales</taxon>
        <taxon>Streptomycetaceae</taxon>
        <taxon>Streptomyces</taxon>
        <taxon>Streptomyces aurantiacus group</taxon>
    </lineage>
</organism>
<protein>
    <recommendedName>
        <fullName evidence="2">Winged helix-turn helix domain-containing protein</fullName>
    </recommendedName>
</protein>
<feature type="compositionally biased region" description="Polar residues" evidence="1">
    <location>
        <begin position="171"/>
        <end position="181"/>
    </location>
</feature>